<dbReference type="OrthoDB" id="9793828at2"/>
<feature type="transmembrane region" description="Helical" evidence="6">
    <location>
        <begin position="57"/>
        <end position="81"/>
    </location>
</feature>
<evidence type="ECO:0008006" key="9">
    <source>
        <dbReference type="Google" id="ProtNLM"/>
    </source>
</evidence>
<gene>
    <name evidence="7" type="ORF">BO222_01085</name>
</gene>
<dbReference type="GeneID" id="82201840"/>
<dbReference type="GO" id="GO:0005886">
    <property type="term" value="C:plasma membrane"/>
    <property type="evidence" value="ECO:0007669"/>
    <property type="project" value="TreeGrafter"/>
</dbReference>
<proteinExistence type="inferred from homology"/>
<dbReference type="Pfam" id="PF01027">
    <property type="entry name" value="Bax1-I"/>
    <property type="match status" value="1"/>
</dbReference>
<evidence type="ECO:0000313" key="8">
    <source>
        <dbReference type="Proteomes" id="UP000186341"/>
    </source>
</evidence>
<feature type="transmembrane region" description="Helical" evidence="6">
    <location>
        <begin position="117"/>
        <end position="137"/>
    </location>
</feature>
<organism evidence="7 8">
    <name type="scientific">Ileibacterium valens</name>
    <dbReference type="NCBI Taxonomy" id="1862668"/>
    <lineage>
        <taxon>Bacteria</taxon>
        <taxon>Bacillati</taxon>
        <taxon>Bacillota</taxon>
        <taxon>Erysipelotrichia</taxon>
        <taxon>Erysipelotrichales</taxon>
        <taxon>Erysipelotrichaceae</taxon>
        <taxon>Ileibacterium</taxon>
    </lineage>
</organism>
<dbReference type="PANTHER" id="PTHR23291:SF50">
    <property type="entry name" value="PROTEIN LIFEGUARD 4"/>
    <property type="match status" value="1"/>
</dbReference>
<dbReference type="AlphaFoldDB" id="A0A1U7NIW4"/>
<evidence type="ECO:0000256" key="4">
    <source>
        <dbReference type="ARBA" id="ARBA00022989"/>
    </source>
</evidence>
<reference evidence="7 8" key="1">
    <citation type="submission" date="2016-11" db="EMBL/GenBank/DDBJ databases">
        <title>Description of two novel members of the family Erysipelotrichaceae: Ileibacterium lipovorans gen. nov., sp. nov. and Dubosiella newyorkensis, gen. nov., sp. nov.</title>
        <authorList>
            <person name="Cox L.M."/>
            <person name="Sohn J."/>
            <person name="Tyrrell K.L."/>
            <person name="Citron D.M."/>
            <person name="Lawson P.A."/>
            <person name="Patel N.B."/>
            <person name="Iizumi T."/>
            <person name="Perez-Perez G.I."/>
            <person name="Goldstein E.J."/>
            <person name="Blaser M.J."/>
        </authorList>
    </citation>
    <scope>NUCLEOTIDE SEQUENCE [LARGE SCALE GENOMIC DNA]</scope>
    <source>
        <strain evidence="7 8">NYU-BL-A3</strain>
    </source>
</reference>
<evidence type="ECO:0000256" key="2">
    <source>
        <dbReference type="ARBA" id="ARBA00010350"/>
    </source>
</evidence>
<dbReference type="CDD" id="cd10432">
    <property type="entry name" value="BI-1-like_bacterial"/>
    <property type="match status" value="1"/>
</dbReference>
<feature type="transmembrane region" description="Helical" evidence="6">
    <location>
        <begin position="212"/>
        <end position="232"/>
    </location>
</feature>
<feature type="transmembrane region" description="Helical" evidence="6">
    <location>
        <begin position="149"/>
        <end position="169"/>
    </location>
</feature>
<keyword evidence="5 6" id="KW-0472">Membrane</keyword>
<sequence>MSNYNYGSNQYSMNKTPQMTSSIQNSILKAYGLMFMGLIVSGVVAFIFYYFDLTYKMLMSFPMLSLILPIAQIGLAIAFSVQMNRASVSTLRTLFFVYAATMGISLSSIAYAYSTGVIFAAFLISALYFGTLVFIGWTAKKDLSKIGTIAFAALFVMLISQVVLMLFRASMDTRIIAAVGLLIFAGLTAWDVQRLNQTMLYADGEPLAQQKWAVYFALQLYLDFINIFLYILRLLGSSSRSSN</sequence>
<feature type="transmembrane region" description="Helical" evidence="6">
    <location>
        <begin position="93"/>
        <end position="111"/>
    </location>
</feature>
<dbReference type="InterPro" id="IPR006214">
    <property type="entry name" value="Bax_inhibitor_1-related"/>
</dbReference>
<feature type="transmembrane region" description="Helical" evidence="6">
    <location>
        <begin position="175"/>
        <end position="192"/>
    </location>
</feature>
<feature type="transmembrane region" description="Helical" evidence="6">
    <location>
        <begin position="30"/>
        <end position="51"/>
    </location>
</feature>
<keyword evidence="8" id="KW-1185">Reference proteome</keyword>
<name>A0A1U7NIW4_9FIRM</name>
<dbReference type="PANTHER" id="PTHR23291">
    <property type="entry name" value="BAX INHIBITOR-RELATED"/>
    <property type="match status" value="1"/>
</dbReference>
<evidence type="ECO:0000256" key="6">
    <source>
        <dbReference type="RuleBase" id="RU004379"/>
    </source>
</evidence>
<evidence type="ECO:0000313" key="7">
    <source>
        <dbReference type="EMBL" id="OLU42750.1"/>
    </source>
</evidence>
<evidence type="ECO:0000256" key="3">
    <source>
        <dbReference type="ARBA" id="ARBA00022692"/>
    </source>
</evidence>
<comment type="similarity">
    <text evidence="2 6">Belongs to the BI1 family.</text>
</comment>
<dbReference type="EMBL" id="MPJW01000039">
    <property type="protein sequence ID" value="OLU42750.1"/>
    <property type="molecule type" value="Genomic_DNA"/>
</dbReference>
<comment type="subcellular location">
    <subcellularLocation>
        <location evidence="1">Membrane</location>
        <topology evidence="1">Multi-pass membrane protein</topology>
    </subcellularLocation>
</comment>
<keyword evidence="3 6" id="KW-0812">Transmembrane</keyword>
<protein>
    <recommendedName>
        <fullName evidence="9">BAX inhibitor (BI)-1/YccA family protein</fullName>
    </recommendedName>
</protein>
<comment type="caution">
    <text evidence="7">The sequence shown here is derived from an EMBL/GenBank/DDBJ whole genome shotgun (WGS) entry which is preliminary data.</text>
</comment>
<evidence type="ECO:0000256" key="5">
    <source>
        <dbReference type="ARBA" id="ARBA00023136"/>
    </source>
</evidence>
<accession>A0A1U7NIW4</accession>
<evidence type="ECO:0000256" key="1">
    <source>
        <dbReference type="ARBA" id="ARBA00004141"/>
    </source>
</evidence>
<dbReference type="RefSeq" id="WP_075817610.1">
    <property type="nucleotide sequence ID" value="NZ_CAOUMU010000120.1"/>
</dbReference>
<keyword evidence="4 6" id="KW-1133">Transmembrane helix</keyword>
<dbReference type="Proteomes" id="UP000186341">
    <property type="component" value="Unassembled WGS sequence"/>
</dbReference>